<dbReference type="EMBL" id="JXYA01000016">
    <property type="protein sequence ID" value="KJZ10131.1"/>
    <property type="molecule type" value="Genomic_DNA"/>
</dbReference>
<dbReference type="Gene3D" id="1.10.10.60">
    <property type="entry name" value="Homeodomain-like"/>
    <property type="match status" value="1"/>
</dbReference>
<dbReference type="SUPFAM" id="SSF46689">
    <property type="entry name" value="Homeodomain-like"/>
    <property type="match status" value="1"/>
</dbReference>
<dbReference type="Pfam" id="PF12833">
    <property type="entry name" value="HTH_18"/>
    <property type="match status" value="1"/>
</dbReference>
<dbReference type="InterPro" id="IPR018060">
    <property type="entry name" value="HTH_AraC"/>
</dbReference>
<evidence type="ECO:0000313" key="6">
    <source>
        <dbReference type="Proteomes" id="UP000033452"/>
    </source>
</evidence>
<dbReference type="RefSeq" id="WP_046004405.1">
    <property type="nucleotide sequence ID" value="NZ_JXYA01000016.1"/>
</dbReference>
<protein>
    <recommendedName>
        <fullName evidence="4">HTH araC/xylS-type domain-containing protein</fullName>
    </recommendedName>
</protein>
<evidence type="ECO:0000313" key="5">
    <source>
        <dbReference type="EMBL" id="KJZ10131.1"/>
    </source>
</evidence>
<dbReference type="PANTHER" id="PTHR46796">
    <property type="entry name" value="HTH-TYPE TRANSCRIPTIONAL ACTIVATOR RHAS-RELATED"/>
    <property type="match status" value="1"/>
</dbReference>
<keyword evidence="6" id="KW-1185">Reference proteome</keyword>
<dbReference type="InterPro" id="IPR009057">
    <property type="entry name" value="Homeodomain-like_sf"/>
</dbReference>
<gene>
    <name evidence="5" type="ORF">TW77_07800</name>
</gene>
<evidence type="ECO:0000259" key="4">
    <source>
        <dbReference type="PROSITE" id="PS01124"/>
    </source>
</evidence>
<dbReference type="PANTHER" id="PTHR46796:SF6">
    <property type="entry name" value="ARAC SUBFAMILY"/>
    <property type="match status" value="1"/>
</dbReference>
<keyword evidence="3" id="KW-0804">Transcription</keyword>
<proteinExistence type="predicted"/>
<evidence type="ECO:0000256" key="1">
    <source>
        <dbReference type="ARBA" id="ARBA00023015"/>
    </source>
</evidence>
<dbReference type="InterPro" id="IPR050204">
    <property type="entry name" value="AraC_XylS_family_regulators"/>
</dbReference>
<keyword evidence="1" id="KW-0805">Transcription regulation</keyword>
<dbReference type="GO" id="GO:0003700">
    <property type="term" value="F:DNA-binding transcription factor activity"/>
    <property type="evidence" value="ECO:0007669"/>
    <property type="project" value="InterPro"/>
</dbReference>
<reference evidence="5 6" key="1">
    <citation type="journal article" date="2015" name="BMC Genomics">
        <title>Genome mining reveals unlocked bioactive potential of marine Gram-negative bacteria.</title>
        <authorList>
            <person name="Machado H."/>
            <person name="Sonnenschein E.C."/>
            <person name="Melchiorsen J."/>
            <person name="Gram L."/>
        </authorList>
    </citation>
    <scope>NUCLEOTIDE SEQUENCE [LARGE SCALE GENOMIC DNA]</scope>
    <source>
        <strain evidence="5 6">S2471</strain>
    </source>
</reference>
<dbReference type="PATRIC" id="fig|43658.5.peg.1639"/>
<organism evidence="5 6">
    <name type="scientific">Pseudoalteromonas rubra</name>
    <dbReference type="NCBI Taxonomy" id="43658"/>
    <lineage>
        <taxon>Bacteria</taxon>
        <taxon>Pseudomonadati</taxon>
        <taxon>Pseudomonadota</taxon>
        <taxon>Gammaproteobacteria</taxon>
        <taxon>Alteromonadales</taxon>
        <taxon>Pseudoalteromonadaceae</taxon>
        <taxon>Pseudoalteromonas</taxon>
    </lineage>
</organism>
<name>A0A0F4QR09_9GAMM</name>
<evidence type="ECO:0000256" key="3">
    <source>
        <dbReference type="ARBA" id="ARBA00023163"/>
    </source>
</evidence>
<keyword evidence="2" id="KW-0238">DNA-binding</keyword>
<dbReference type="GO" id="GO:0043565">
    <property type="term" value="F:sequence-specific DNA binding"/>
    <property type="evidence" value="ECO:0007669"/>
    <property type="project" value="InterPro"/>
</dbReference>
<dbReference type="AlphaFoldDB" id="A0A0F4QR09"/>
<feature type="domain" description="HTH araC/xylS-type" evidence="4">
    <location>
        <begin position="218"/>
        <end position="318"/>
    </location>
</feature>
<sequence length="322" mass="36354">MNKAYVPKEYTTQSAFDASTQLRSHFGFHHLNTEKSAFNYLDRVYQFGDFQLIEISITGSTEVKHYKNPDNYEFDFPMEGYFLIESKEQITKVTNQGVFITSPGIKPHFTLPEGITALVLQVRAEHLESALSKMMGFKTEKGLCFPVSIENRAAVECVKTALGAIIQSLQTIKSADLRAQYAKDADQYLKTLLLTVLDNSAQALINTSNHPPLPKVLKCADTYMHENINKKITMADLIQVTRVSSRSLTYNFKKHTQKTPMSYLLDLRLMRLRKALLTAKSDAKILDLSMSVGLTHLGRMSLAYKNRFGELPSETLKQGIDP</sequence>
<dbReference type="OrthoDB" id="6003540at2"/>
<dbReference type="Proteomes" id="UP000033452">
    <property type="component" value="Unassembled WGS sequence"/>
</dbReference>
<dbReference type="SMART" id="SM00342">
    <property type="entry name" value="HTH_ARAC"/>
    <property type="match status" value="1"/>
</dbReference>
<evidence type="ECO:0000256" key="2">
    <source>
        <dbReference type="ARBA" id="ARBA00023125"/>
    </source>
</evidence>
<dbReference type="PROSITE" id="PS01124">
    <property type="entry name" value="HTH_ARAC_FAMILY_2"/>
    <property type="match status" value="1"/>
</dbReference>
<comment type="caution">
    <text evidence="5">The sequence shown here is derived from an EMBL/GenBank/DDBJ whole genome shotgun (WGS) entry which is preliminary data.</text>
</comment>
<accession>A0A0F4QR09</accession>